<dbReference type="SMART" id="SM00212">
    <property type="entry name" value="UBCc"/>
    <property type="match status" value="1"/>
</dbReference>
<evidence type="ECO:0000313" key="5">
    <source>
        <dbReference type="EMBL" id="KAE9408263.1"/>
    </source>
</evidence>
<reference evidence="5" key="1">
    <citation type="journal article" date="2019" name="Environ. Microbiol.">
        <title>Fungal ecological strategies reflected in gene transcription - a case study of two litter decomposers.</title>
        <authorList>
            <person name="Barbi F."/>
            <person name="Kohler A."/>
            <person name="Barry K."/>
            <person name="Baskaran P."/>
            <person name="Daum C."/>
            <person name="Fauchery L."/>
            <person name="Ihrmark K."/>
            <person name="Kuo A."/>
            <person name="LaButti K."/>
            <person name="Lipzen A."/>
            <person name="Morin E."/>
            <person name="Grigoriev I.V."/>
            <person name="Henrissat B."/>
            <person name="Lindahl B."/>
            <person name="Martin F."/>
        </authorList>
    </citation>
    <scope>NUCLEOTIDE SEQUENCE</scope>
    <source>
        <strain evidence="5">JB14</strain>
    </source>
</reference>
<dbReference type="CDD" id="cd23837">
    <property type="entry name" value="UBCc_UBE2O"/>
    <property type="match status" value="1"/>
</dbReference>
<accession>A0A6A4IEV6</accession>
<dbReference type="EMBL" id="ML769392">
    <property type="protein sequence ID" value="KAE9408263.1"/>
    <property type="molecule type" value="Genomic_DNA"/>
</dbReference>
<evidence type="ECO:0000256" key="2">
    <source>
        <dbReference type="ARBA" id="ARBA00022786"/>
    </source>
</evidence>
<keyword evidence="2" id="KW-0833">Ubl conjugation pathway</keyword>
<dbReference type="PANTHER" id="PTHR46116:SF15">
    <property type="entry name" value="(E3-INDEPENDENT) E2 UBIQUITIN-CONJUGATING ENZYME"/>
    <property type="match status" value="1"/>
</dbReference>
<dbReference type="InterPro" id="IPR016135">
    <property type="entry name" value="UBQ-conjugating_enzyme/RWD"/>
</dbReference>
<dbReference type="Gene3D" id="3.10.110.10">
    <property type="entry name" value="Ubiquitin Conjugating Enzyme"/>
    <property type="match status" value="1"/>
</dbReference>
<evidence type="ECO:0000256" key="3">
    <source>
        <dbReference type="SAM" id="MobiDB-lite"/>
    </source>
</evidence>
<gene>
    <name evidence="5" type="ORF">BT96DRAFT_962915</name>
</gene>
<dbReference type="Pfam" id="PF00179">
    <property type="entry name" value="UQ_con"/>
    <property type="match status" value="1"/>
</dbReference>
<evidence type="ECO:0000259" key="4">
    <source>
        <dbReference type="PROSITE" id="PS50127"/>
    </source>
</evidence>
<dbReference type="InterPro" id="IPR000608">
    <property type="entry name" value="UBC"/>
</dbReference>
<keyword evidence="6" id="KW-1185">Reference proteome</keyword>
<protein>
    <recommendedName>
        <fullName evidence="4">UBC core domain-containing protein</fullName>
    </recommendedName>
</protein>
<dbReference type="AlphaFoldDB" id="A0A6A4IEV6"/>
<feature type="compositionally biased region" description="Low complexity" evidence="3">
    <location>
        <begin position="571"/>
        <end position="601"/>
    </location>
</feature>
<organism evidence="5 6">
    <name type="scientific">Gymnopus androsaceus JB14</name>
    <dbReference type="NCBI Taxonomy" id="1447944"/>
    <lineage>
        <taxon>Eukaryota</taxon>
        <taxon>Fungi</taxon>
        <taxon>Dikarya</taxon>
        <taxon>Basidiomycota</taxon>
        <taxon>Agaricomycotina</taxon>
        <taxon>Agaricomycetes</taxon>
        <taxon>Agaricomycetidae</taxon>
        <taxon>Agaricales</taxon>
        <taxon>Marasmiineae</taxon>
        <taxon>Omphalotaceae</taxon>
        <taxon>Gymnopus</taxon>
    </lineage>
</organism>
<dbReference type="GO" id="GO:0061631">
    <property type="term" value="F:ubiquitin conjugating enzyme activity"/>
    <property type="evidence" value="ECO:0007669"/>
    <property type="project" value="TreeGrafter"/>
</dbReference>
<dbReference type="PANTHER" id="PTHR46116">
    <property type="entry name" value="(E3-INDEPENDENT) E2 UBIQUITIN-CONJUGATING ENZYME"/>
    <property type="match status" value="1"/>
</dbReference>
<dbReference type="PROSITE" id="PS50127">
    <property type="entry name" value="UBC_2"/>
    <property type="match status" value="1"/>
</dbReference>
<dbReference type="Proteomes" id="UP000799118">
    <property type="component" value="Unassembled WGS sequence"/>
</dbReference>
<dbReference type="OrthoDB" id="1926878at2759"/>
<proteinExistence type="predicted"/>
<feature type="domain" description="UBC core" evidence="4">
    <location>
        <begin position="654"/>
        <end position="820"/>
    </location>
</feature>
<dbReference type="SUPFAM" id="SSF54495">
    <property type="entry name" value="UBC-like"/>
    <property type="match status" value="1"/>
</dbReference>
<sequence length="898" mass="100197">MNLSSRNTKLYQQDVVQKLATNSVGLVLRCWHDAEDVPLPNPLQDPLMRPLQRGEVGVSFLSEAVDKREILPESELRLLDRTSQPGDFVKRNVDDIQSGVILDVRVKSRLEHVISKEPVDGWKTLEDLNTDRAAEIGDYVVYDDWVGQVIELYDENIVEVPSGQLVRLPEFGSRLSIGEKNENILPPVGGAGGVQNYLGFLFGSNRTGGIQTVIAVKHTVYAIAWLALNQTLDTSLTENRERPPRFWHGPDIGKLTLVRNRLDFQMRIGERVQLKDTEGLPVTRHGREGEAGGVVIVDSYTVTATETEIKVLWQDGSTETLRSVDVIPYLNPDEHDCWPGDHVFFIADGKPKHVIIQTVDAAQRTASVLLGPNIEQVSLLEIDPQGASDSVSYPGSDGLGLSRGDVVLCSDKSNGFEAPRVPRMGELEPWVHTNPTMHSGQLDGWRGELAALGTDIATRRSIETLEEGTIKSMPAVGSLLWLGEVTDLRPDGMVEVLHPEGTLATYPLERLTRLYDGLELEDEFFEEGSDEDHHMHDIWDYDHHTNWSPDDEPHHDEDDEAMGSLGPDDYSSPLSSSSSISPGTTTSTSPPSSEPPVASDPLQSPTLELEVEEELEPQEIDDKNNDNWKSFKILSSTPLDHAYYSTTAAQPSRQFMSRLNREYRILMTSLPENILVRAFEDRADLLRSLIIGPENTPYENAPFVIDWHLVDYPQTAPVAHFHSLTNGNGRVNPNLYEEGKVCLSILNTWTGDRNESWDASRSSLLQALVSIQGLVLVREPWFCEPAFEKLRGTEEGIVNSRLYSEKAYVLSRGFVRRTLETPFGGLESEINWLYHSNHLLEKVLTDSRALISRSREQSSEETLEEYAVPKLTAGGIIALERTLVALQNLMGSRTSKPT</sequence>
<evidence type="ECO:0000313" key="6">
    <source>
        <dbReference type="Proteomes" id="UP000799118"/>
    </source>
</evidence>
<feature type="region of interest" description="Disordered" evidence="3">
    <location>
        <begin position="549"/>
        <end position="603"/>
    </location>
</feature>
<name>A0A6A4IEV6_9AGAR</name>
<keyword evidence="1" id="KW-0808">Transferase</keyword>
<evidence type="ECO:0000256" key="1">
    <source>
        <dbReference type="ARBA" id="ARBA00022679"/>
    </source>
</evidence>